<evidence type="ECO:0008006" key="9">
    <source>
        <dbReference type="Google" id="ProtNLM"/>
    </source>
</evidence>
<evidence type="ECO:0000313" key="7">
    <source>
        <dbReference type="EMBL" id="GLY67402.1"/>
    </source>
</evidence>
<keyword evidence="4" id="KW-0472">Membrane</keyword>
<accession>A0A9W6VHF8</accession>
<evidence type="ECO:0000313" key="8">
    <source>
        <dbReference type="Proteomes" id="UP001165136"/>
    </source>
</evidence>
<keyword evidence="3" id="KW-0732">Signal</keyword>
<evidence type="ECO:0000256" key="1">
    <source>
        <dbReference type="ARBA" id="ARBA00004193"/>
    </source>
</evidence>
<protein>
    <recommendedName>
        <fullName evidence="9">Lipoprotein</fullName>
    </recommendedName>
</protein>
<sequence>MLVATGLALTACGGRIGTDTPTTTMNTQQQVHELESRPDINQIMANYTDMRDKLAQRLTAELDMGDWQDLHDGRESGCANEFPNVDRYDVVRHNLDRLSNDRSISTEQWPKAVEIISNVASTYGFNRTGPRVDKPPSHYITILDQYGAELFVGTEQQTVISVTTGCHLTPQAKARGTTGTTATP</sequence>
<dbReference type="RefSeq" id="WP_156960250.1">
    <property type="nucleotide sequence ID" value="NZ_BSTI01000008.1"/>
</dbReference>
<comment type="caution">
    <text evidence="7">The sequence shown here is derived from an EMBL/GenBank/DDBJ whole genome shotgun (WGS) entry which is preliminary data.</text>
</comment>
<keyword evidence="8" id="KW-1185">Reference proteome</keyword>
<evidence type="ECO:0000256" key="3">
    <source>
        <dbReference type="ARBA" id="ARBA00022729"/>
    </source>
</evidence>
<name>A0A9W6VHF8_9PSEU</name>
<comment type="subcellular location">
    <subcellularLocation>
        <location evidence="1">Cell membrane</location>
        <topology evidence="1">Lipid-anchor</topology>
    </subcellularLocation>
</comment>
<evidence type="ECO:0000256" key="2">
    <source>
        <dbReference type="ARBA" id="ARBA00022475"/>
    </source>
</evidence>
<dbReference type="InterPro" id="IPR032018">
    <property type="entry name" value="LppA/LppB/LprP"/>
</dbReference>
<gene>
    <name evidence="7" type="ORF">Atai01_40210</name>
</gene>
<dbReference type="GO" id="GO:0005886">
    <property type="term" value="C:plasma membrane"/>
    <property type="evidence" value="ECO:0007669"/>
    <property type="project" value="UniProtKB-SubCell"/>
</dbReference>
<evidence type="ECO:0000256" key="4">
    <source>
        <dbReference type="ARBA" id="ARBA00023136"/>
    </source>
</evidence>
<dbReference type="Gene3D" id="3.30.2030.20">
    <property type="match status" value="1"/>
</dbReference>
<dbReference type="Proteomes" id="UP001165136">
    <property type="component" value="Unassembled WGS sequence"/>
</dbReference>
<organism evidence="7 8">
    <name type="scientific">Amycolatopsis taiwanensis</name>
    <dbReference type="NCBI Taxonomy" id="342230"/>
    <lineage>
        <taxon>Bacteria</taxon>
        <taxon>Bacillati</taxon>
        <taxon>Actinomycetota</taxon>
        <taxon>Actinomycetes</taxon>
        <taxon>Pseudonocardiales</taxon>
        <taxon>Pseudonocardiaceae</taxon>
        <taxon>Amycolatopsis</taxon>
    </lineage>
</organism>
<proteinExistence type="predicted"/>
<evidence type="ECO:0000256" key="5">
    <source>
        <dbReference type="ARBA" id="ARBA00023139"/>
    </source>
</evidence>
<dbReference type="EMBL" id="BSTI01000008">
    <property type="protein sequence ID" value="GLY67402.1"/>
    <property type="molecule type" value="Genomic_DNA"/>
</dbReference>
<evidence type="ECO:0000256" key="6">
    <source>
        <dbReference type="ARBA" id="ARBA00023288"/>
    </source>
</evidence>
<dbReference type="AlphaFoldDB" id="A0A9W6VHF8"/>
<dbReference type="Pfam" id="PF16708">
    <property type="entry name" value="LppA"/>
    <property type="match status" value="1"/>
</dbReference>
<reference evidence="7" key="1">
    <citation type="submission" date="2023-03" db="EMBL/GenBank/DDBJ databases">
        <title>Amycolatopsis taiwanensis NBRC 103393.</title>
        <authorList>
            <person name="Ichikawa N."/>
            <person name="Sato H."/>
            <person name="Tonouchi N."/>
        </authorList>
    </citation>
    <scope>NUCLEOTIDE SEQUENCE</scope>
    <source>
        <strain evidence="7">NBRC 103393</strain>
    </source>
</reference>
<keyword evidence="6" id="KW-0449">Lipoprotein</keyword>
<keyword evidence="5" id="KW-0564">Palmitate</keyword>
<keyword evidence="2" id="KW-1003">Cell membrane</keyword>